<organism evidence="2 3">
    <name type="scientific">Brachionus plicatilis</name>
    <name type="common">Marine rotifer</name>
    <name type="synonym">Brachionus muelleri</name>
    <dbReference type="NCBI Taxonomy" id="10195"/>
    <lineage>
        <taxon>Eukaryota</taxon>
        <taxon>Metazoa</taxon>
        <taxon>Spiralia</taxon>
        <taxon>Gnathifera</taxon>
        <taxon>Rotifera</taxon>
        <taxon>Eurotatoria</taxon>
        <taxon>Monogononta</taxon>
        <taxon>Pseudotrocha</taxon>
        <taxon>Ploima</taxon>
        <taxon>Brachionidae</taxon>
        <taxon>Brachionus</taxon>
    </lineage>
</organism>
<keyword evidence="1" id="KW-0812">Transmembrane</keyword>
<reference evidence="2 3" key="1">
    <citation type="journal article" date="2018" name="Sci. Rep.">
        <title>Genomic signatures of local adaptation to the degree of environmental predictability in rotifers.</title>
        <authorList>
            <person name="Franch-Gras L."/>
            <person name="Hahn C."/>
            <person name="Garcia-Roger E.M."/>
            <person name="Carmona M.J."/>
            <person name="Serra M."/>
            <person name="Gomez A."/>
        </authorList>
    </citation>
    <scope>NUCLEOTIDE SEQUENCE [LARGE SCALE GENOMIC DNA]</scope>
    <source>
        <strain evidence="2">HYR1</strain>
    </source>
</reference>
<feature type="transmembrane region" description="Helical" evidence="1">
    <location>
        <begin position="53"/>
        <end position="77"/>
    </location>
</feature>
<accession>A0A3M7RSX2</accession>
<evidence type="ECO:0000313" key="2">
    <source>
        <dbReference type="EMBL" id="RNA26673.1"/>
    </source>
</evidence>
<comment type="caution">
    <text evidence="2">The sequence shown here is derived from an EMBL/GenBank/DDBJ whole genome shotgun (WGS) entry which is preliminary data.</text>
</comment>
<keyword evidence="1" id="KW-1133">Transmembrane helix</keyword>
<dbReference type="Proteomes" id="UP000276133">
    <property type="component" value="Unassembled WGS sequence"/>
</dbReference>
<keyword evidence="3" id="KW-1185">Reference proteome</keyword>
<name>A0A3M7RSX2_BRAPC</name>
<proteinExistence type="predicted"/>
<dbReference type="AlphaFoldDB" id="A0A3M7RSX2"/>
<evidence type="ECO:0000256" key="1">
    <source>
        <dbReference type="SAM" id="Phobius"/>
    </source>
</evidence>
<evidence type="ECO:0000313" key="3">
    <source>
        <dbReference type="Proteomes" id="UP000276133"/>
    </source>
</evidence>
<keyword evidence="1" id="KW-0472">Membrane</keyword>
<dbReference type="EMBL" id="REGN01002692">
    <property type="protein sequence ID" value="RNA26673.1"/>
    <property type="molecule type" value="Genomic_DNA"/>
</dbReference>
<protein>
    <submittedName>
        <fullName evidence="2">Uncharacterized protein</fullName>
    </submittedName>
</protein>
<sequence length="187" mass="22239">MDQMLKSLRCFHLNQETAYRSILASEEAQHTNKYSVQKDSLHKKIQKKKRKVICVYVLVLEFDLVINNLVGITSLFLKWRTSFARTYSSLQRFTKIEHSILSLNSDDYNKYHHDFYLKYLIGTANFQIICENKRINFFTKMKKKIVIELFSTFCNFETYTIHDHLFKSNPKNKETVSALKISIYLND</sequence>
<gene>
    <name evidence="2" type="ORF">BpHYR1_020950</name>
</gene>